<accession>A0A8B6X4C1</accession>
<dbReference type="RefSeq" id="WP_028311512.1">
    <property type="nucleotide sequence ID" value="NZ_AXWS01000013.1"/>
</dbReference>
<sequence>MSAAGKPPPIARDWTARTLAGLLLGFGLALGCSGVLAQLLAALPLALRGQLAMWLVVPLWFVAFGASGFFTSGLRAWLWLGGANLLAWGAWGALRLAQN</sequence>
<organism evidence="2 3">
    <name type="scientific">Derxia gummosa DSM 723</name>
    <dbReference type="NCBI Taxonomy" id="1121388"/>
    <lineage>
        <taxon>Bacteria</taxon>
        <taxon>Pseudomonadati</taxon>
        <taxon>Pseudomonadota</taxon>
        <taxon>Betaproteobacteria</taxon>
        <taxon>Burkholderiales</taxon>
        <taxon>Alcaligenaceae</taxon>
        <taxon>Derxia</taxon>
    </lineage>
</organism>
<protein>
    <submittedName>
        <fullName evidence="3">Uncharacterized protein</fullName>
    </submittedName>
</protein>
<feature type="transmembrane region" description="Helical" evidence="1">
    <location>
        <begin position="51"/>
        <end position="70"/>
    </location>
</feature>
<evidence type="ECO:0000313" key="2">
    <source>
        <dbReference type="Proteomes" id="UP000675920"/>
    </source>
</evidence>
<feature type="transmembrane region" description="Helical" evidence="1">
    <location>
        <begin position="76"/>
        <end position="94"/>
    </location>
</feature>
<reference evidence="3" key="1">
    <citation type="submission" date="2025-08" db="UniProtKB">
        <authorList>
            <consortium name="RefSeq"/>
        </authorList>
    </citation>
    <scope>IDENTIFICATION</scope>
</reference>
<name>A0A8B6X4C1_9BURK</name>
<dbReference type="Proteomes" id="UP000675920">
    <property type="component" value="Unplaced"/>
</dbReference>
<dbReference type="AlphaFoldDB" id="A0A8B6X4C1"/>
<keyword evidence="2" id="KW-1185">Reference proteome</keyword>
<keyword evidence="1" id="KW-1133">Transmembrane helix</keyword>
<dbReference type="PROSITE" id="PS51257">
    <property type="entry name" value="PROKAR_LIPOPROTEIN"/>
    <property type="match status" value="1"/>
</dbReference>
<proteinExistence type="predicted"/>
<evidence type="ECO:0000313" key="3">
    <source>
        <dbReference type="RefSeq" id="WP_028311512.1"/>
    </source>
</evidence>
<keyword evidence="1" id="KW-0812">Transmembrane</keyword>
<feature type="transmembrane region" description="Helical" evidence="1">
    <location>
        <begin position="20"/>
        <end position="44"/>
    </location>
</feature>
<evidence type="ECO:0000256" key="1">
    <source>
        <dbReference type="SAM" id="Phobius"/>
    </source>
</evidence>
<keyword evidence="1" id="KW-0472">Membrane</keyword>